<proteinExistence type="inferred from homology"/>
<dbReference type="GO" id="GO:0016926">
    <property type="term" value="P:protein desumoylation"/>
    <property type="evidence" value="ECO:0007669"/>
    <property type="project" value="TreeGrafter"/>
</dbReference>
<sequence length="301" mass="33689">MGLPWNSVPLASGCQRGLLATAYAPPLLYRLQPVCALPAVLIAFFSFFMQPFPPPQASLDLIDPFLAFPMYWGWPAGLYFNSQLSQGKELSQRRRAGVLALVPPASTSAGLPRADWPSMGNYQERTGGKVASWHQQALCLSCAVMMLAALISHGDLFTLSATDTDDLRLGGNQREGGLLKRWATDPFMFYWFEILSDLGKLKAFGFITGQVIDFATTYQKGDTDPRQLVGATRNKPYRRMTAIPKPGAKEIPQQMNGSDCGMFTCKYADYITKDKPITFTQKHMPYFRKRMVWEILNHKLL</sequence>
<dbReference type="SUPFAM" id="SSF54001">
    <property type="entry name" value="Cysteine proteinases"/>
    <property type="match status" value="1"/>
</dbReference>
<dbReference type="PANTHER" id="PTHR12606:SF30">
    <property type="entry name" value="SENTRIN-SPECIFIC PROTEASE 1"/>
    <property type="match status" value="1"/>
</dbReference>
<evidence type="ECO:0000256" key="3">
    <source>
        <dbReference type="ARBA" id="ARBA00022801"/>
    </source>
</evidence>
<evidence type="ECO:0000256" key="2">
    <source>
        <dbReference type="ARBA" id="ARBA00022670"/>
    </source>
</evidence>
<evidence type="ECO:0000313" key="6">
    <source>
        <dbReference type="EMBL" id="GLD74411.1"/>
    </source>
</evidence>
<evidence type="ECO:0000313" key="7">
    <source>
        <dbReference type="Proteomes" id="UP001279410"/>
    </source>
</evidence>
<dbReference type="PANTHER" id="PTHR12606">
    <property type="entry name" value="SENTRIN/SUMO-SPECIFIC PROTEASE"/>
    <property type="match status" value="1"/>
</dbReference>
<name>A0AAD3NK57_LATJO</name>
<reference evidence="6" key="1">
    <citation type="submission" date="2022-08" db="EMBL/GenBank/DDBJ databases">
        <title>Genome sequencing of akame (Lates japonicus).</title>
        <authorList>
            <person name="Hashiguchi Y."/>
            <person name="Takahashi H."/>
        </authorList>
    </citation>
    <scope>NUCLEOTIDE SEQUENCE</scope>
    <source>
        <strain evidence="6">Kochi</strain>
    </source>
</reference>
<dbReference type="AlphaFoldDB" id="A0AAD3NK57"/>
<gene>
    <name evidence="6" type="ORF">AKAME5_002574000</name>
</gene>
<keyword evidence="4" id="KW-0788">Thiol protease</keyword>
<dbReference type="InterPro" id="IPR003653">
    <property type="entry name" value="Peptidase_C48_C"/>
</dbReference>
<protein>
    <submittedName>
        <fullName evidence="6">Sentrin-specific protease 1</fullName>
    </submittedName>
</protein>
<evidence type="ECO:0000256" key="1">
    <source>
        <dbReference type="ARBA" id="ARBA00005234"/>
    </source>
</evidence>
<keyword evidence="2 6" id="KW-0645">Protease</keyword>
<dbReference type="GO" id="GO:0005634">
    <property type="term" value="C:nucleus"/>
    <property type="evidence" value="ECO:0007669"/>
    <property type="project" value="TreeGrafter"/>
</dbReference>
<dbReference type="InterPro" id="IPR038765">
    <property type="entry name" value="Papain-like_cys_pep_sf"/>
</dbReference>
<comment type="similarity">
    <text evidence="1">Belongs to the peptidase C48 family.</text>
</comment>
<dbReference type="EMBL" id="BRZM01002223">
    <property type="protein sequence ID" value="GLD74411.1"/>
    <property type="molecule type" value="Genomic_DNA"/>
</dbReference>
<evidence type="ECO:0000256" key="4">
    <source>
        <dbReference type="ARBA" id="ARBA00022807"/>
    </source>
</evidence>
<organism evidence="6 7">
    <name type="scientific">Lates japonicus</name>
    <name type="common">Japanese lates</name>
    <dbReference type="NCBI Taxonomy" id="270547"/>
    <lineage>
        <taxon>Eukaryota</taxon>
        <taxon>Metazoa</taxon>
        <taxon>Chordata</taxon>
        <taxon>Craniata</taxon>
        <taxon>Vertebrata</taxon>
        <taxon>Euteleostomi</taxon>
        <taxon>Actinopterygii</taxon>
        <taxon>Neopterygii</taxon>
        <taxon>Teleostei</taxon>
        <taxon>Neoteleostei</taxon>
        <taxon>Acanthomorphata</taxon>
        <taxon>Carangaria</taxon>
        <taxon>Carangaria incertae sedis</taxon>
        <taxon>Centropomidae</taxon>
        <taxon>Lates</taxon>
    </lineage>
</organism>
<feature type="domain" description="Ubiquitin-like protease family profile" evidence="5">
    <location>
        <begin position="248"/>
        <end position="294"/>
    </location>
</feature>
<dbReference type="Pfam" id="PF02902">
    <property type="entry name" value="Peptidase_C48"/>
    <property type="match status" value="1"/>
</dbReference>
<accession>A0AAD3NK57</accession>
<dbReference type="Proteomes" id="UP001279410">
    <property type="component" value="Unassembled WGS sequence"/>
</dbReference>
<comment type="caution">
    <text evidence="6">The sequence shown here is derived from an EMBL/GenBank/DDBJ whole genome shotgun (WGS) entry which is preliminary data.</text>
</comment>
<keyword evidence="3" id="KW-0378">Hydrolase</keyword>
<dbReference type="GO" id="GO:0016929">
    <property type="term" value="F:deSUMOylase activity"/>
    <property type="evidence" value="ECO:0007669"/>
    <property type="project" value="TreeGrafter"/>
</dbReference>
<evidence type="ECO:0000259" key="5">
    <source>
        <dbReference type="Pfam" id="PF02902"/>
    </source>
</evidence>
<dbReference type="GO" id="GO:0006508">
    <property type="term" value="P:proteolysis"/>
    <property type="evidence" value="ECO:0007669"/>
    <property type="project" value="UniProtKB-KW"/>
</dbReference>
<dbReference type="Gene3D" id="3.40.395.10">
    <property type="entry name" value="Adenoviral Proteinase, Chain A"/>
    <property type="match status" value="1"/>
</dbReference>
<keyword evidence="7" id="KW-1185">Reference proteome</keyword>